<organism evidence="1 2">
    <name type="scientific">Jimgerdemannia flammicorona</name>
    <dbReference type="NCBI Taxonomy" id="994334"/>
    <lineage>
        <taxon>Eukaryota</taxon>
        <taxon>Fungi</taxon>
        <taxon>Fungi incertae sedis</taxon>
        <taxon>Mucoromycota</taxon>
        <taxon>Mucoromycotina</taxon>
        <taxon>Endogonomycetes</taxon>
        <taxon>Endogonales</taxon>
        <taxon>Endogonaceae</taxon>
        <taxon>Jimgerdemannia</taxon>
    </lineage>
</organism>
<name>A0A433QEB3_9FUNG</name>
<proteinExistence type="predicted"/>
<dbReference type="Gene3D" id="3.40.50.300">
    <property type="entry name" value="P-loop containing nucleotide triphosphate hydrolases"/>
    <property type="match status" value="1"/>
</dbReference>
<reference evidence="1 2" key="1">
    <citation type="journal article" date="2018" name="New Phytol.">
        <title>Phylogenomics of Endogonaceae and evolution of mycorrhizas within Mucoromycota.</title>
        <authorList>
            <person name="Chang Y."/>
            <person name="Desiro A."/>
            <person name="Na H."/>
            <person name="Sandor L."/>
            <person name="Lipzen A."/>
            <person name="Clum A."/>
            <person name="Barry K."/>
            <person name="Grigoriev I.V."/>
            <person name="Martin F.M."/>
            <person name="Stajich J.E."/>
            <person name="Smith M.E."/>
            <person name="Bonito G."/>
            <person name="Spatafora J.W."/>
        </authorList>
    </citation>
    <scope>NUCLEOTIDE SEQUENCE [LARGE SCALE GENOMIC DNA]</scope>
    <source>
        <strain evidence="1 2">AD002</strain>
    </source>
</reference>
<sequence>MGESKRRKWSVNSTILPRERQSVYFVDPADHERNKDLLENIAESQYVLMHGSRASGKSTRTWRVMEQLQASGYFCIYVTLTGINFMADLGTFWQSFGFAVQSTLRDFFGPSGSLQIDTVVPDIKTAESFCGICLRHIDLWKFLAIKRKERGQPKLMEDKYFVIFIDEFDALLHAENISIRDSFLGVLHSIKTTDNIYVVKSVVGIGTFNILSLNTQTKALSPFNIFDAFKNPNFTPEQVTTVFKEFATEYKLEIPDDVIEDICLNTNGHAGLVNLCGRAIWSYMEEHGHILNSKLSYREWKIFSGEHLGTKIAEYRTFDKMIKSLSNESSRNANNLLRTYFLGFRGDVNIPIGPKRELANFLVGEGILLPDEGTGSGMAFKMSSPYVDSIIRRRILPELDTSAPMTAPIKRPNKTYDVLRLVSDAVRYFNKDILRNAVTRAFKTPKSGKVEGASLQAVPRESVYNAELYRIFIRWLVDSYDMEVTGQWHVVTESDPTDVTSKLGLEYFDIGNTIDDYT</sequence>
<evidence type="ECO:0000313" key="2">
    <source>
        <dbReference type="Proteomes" id="UP000274822"/>
    </source>
</evidence>
<feature type="non-terminal residue" evidence="1">
    <location>
        <position position="518"/>
    </location>
</feature>
<protein>
    <submittedName>
        <fullName evidence="1">P-loop containing nucleoside triphosphate hydrolase protein</fullName>
    </submittedName>
</protein>
<gene>
    <name evidence="1" type="ORF">BC938DRAFT_482310</name>
</gene>
<evidence type="ECO:0000313" key="1">
    <source>
        <dbReference type="EMBL" id="RUS28107.1"/>
    </source>
</evidence>
<accession>A0A433QEB3</accession>
<dbReference type="EMBL" id="RBNJ01007186">
    <property type="protein sequence ID" value="RUS28107.1"/>
    <property type="molecule type" value="Genomic_DNA"/>
</dbReference>
<dbReference type="Proteomes" id="UP000274822">
    <property type="component" value="Unassembled WGS sequence"/>
</dbReference>
<comment type="caution">
    <text evidence="1">The sequence shown here is derived from an EMBL/GenBank/DDBJ whole genome shotgun (WGS) entry which is preliminary data.</text>
</comment>
<dbReference type="SUPFAM" id="SSF52540">
    <property type="entry name" value="P-loop containing nucleoside triphosphate hydrolases"/>
    <property type="match status" value="1"/>
</dbReference>
<dbReference type="InterPro" id="IPR027417">
    <property type="entry name" value="P-loop_NTPase"/>
</dbReference>
<keyword evidence="2" id="KW-1185">Reference proteome</keyword>
<keyword evidence="1" id="KW-0378">Hydrolase</keyword>
<dbReference type="AlphaFoldDB" id="A0A433QEB3"/>
<dbReference type="GO" id="GO:0016787">
    <property type="term" value="F:hydrolase activity"/>
    <property type="evidence" value="ECO:0007669"/>
    <property type="project" value="UniProtKB-KW"/>
</dbReference>